<protein>
    <submittedName>
        <fullName evidence="2 4">Uncharacterized protein</fullName>
    </submittedName>
</protein>
<sequence length="215" mass="23867">MKCFTGCEDTDKLLLLLDLTITITKKETAGRNADHFQPNYPKTLHETNAGRPPITASFGHYTAHVRFSGSRVGRSSKGSPAVPADTTTSGPRVGLKSLGTNESFDLDYTPSGDDGRLKRIRRQTPARALPRQGLLVVIVQFSDGSMLPWHRIMEVSRRNFTPLYFLALSSLLCPTTLFEITGKPKKDPLRSLQFFVASSEIVNGYSMSNSIFQNW</sequence>
<evidence type="ECO:0000313" key="3">
    <source>
        <dbReference type="Proteomes" id="UP000275846"/>
    </source>
</evidence>
<dbReference type="WBParaSite" id="SSLN_0000156901-mRNA-1">
    <property type="protein sequence ID" value="SSLN_0000156901-mRNA-1"/>
    <property type="gene ID" value="SSLN_0000156901"/>
</dbReference>
<reference evidence="2 3" key="2">
    <citation type="submission" date="2018-11" db="EMBL/GenBank/DDBJ databases">
        <authorList>
            <consortium name="Pathogen Informatics"/>
        </authorList>
    </citation>
    <scope>NUCLEOTIDE SEQUENCE [LARGE SCALE GENOMIC DNA]</scope>
    <source>
        <strain evidence="2 3">NST_G2</strain>
    </source>
</reference>
<name>A0A183SBB4_SCHSO</name>
<gene>
    <name evidence="2" type="ORF">SSLN_LOCUS1514</name>
</gene>
<feature type="region of interest" description="Disordered" evidence="1">
    <location>
        <begin position="69"/>
        <end position="102"/>
    </location>
</feature>
<dbReference type="EMBL" id="UYSU01003519">
    <property type="protein sequence ID" value="VDL87899.1"/>
    <property type="molecule type" value="Genomic_DNA"/>
</dbReference>
<evidence type="ECO:0000313" key="4">
    <source>
        <dbReference type="WBParaSite" id="SSLN_0000156901-mRNA-1"/>
    </source>
</evidence>
<dbReference type="AlphaFoldDB" id="A0A183SBB4"/>
<keyword evidence="3" id="KW-1185">Reference proteome</keyword>
<dbReference type="OrthoDB" id="6266840at2759"/>
<reference evidence="4" key="1">
    <citation type="submission" date="2016-06" db="UniProtKB">
        <authorList>
            <consortium name="WormBaseParasite"/>
        </authorList>
    </citation>
    <scope>IDENTIFICATION</scope>
</reference>
<feature type="compositionally biased region" description="Low complexity" evidence="1">
    <location>
        <begin position="69"/>
        <end position="79"/>
    </location>
</feature>
<evidence type="ECO:0000256" key="1">
    <source>
        <dbReference type="SAM" id="MobiDB-lite"/>
    </source>
</evidence>
<accession>A0A183SBB4</accession>
<organism evidence="4">
    <name type="scientific">Schistocephalus solidus</name>
    <name type="common">Tapeworm</name>
    <dbReference type="NCBI Taxonomy" id="70667"/>
    <lineage>
        <taxon>Eukaryota</taxon>
        <taxon>Metazoa</taxon>
        <taxon>Spiralia</taxon>
        <taxon>Lophotrochozoa</taxon>
        <taxon>Platyhelminthes</taxon>
        <taxon>Cestoda</taxon>
        <taxon>Eucestoda</taxon>
        <taxon>Diphyllobothriidea</taxon>
        <taxon>Diphyllobothriidae</taxon>
        <taxon>Schistocephalus</taxon>
    </lineage>
</organism>
<proteinExistence type="predicted"/>
<evidence type="ECO:0000313" key="2">
    <source>
        <dbReference type="EMBL" id="VDL87899.1"/>
    </source>
</evidence>
<dbReference type="Proteomes" id="UP000275846">
    <property type="component" value="Unassembled WGS sequence"/>
</dbReference>